<evidence type="ECO:0000256" key="4">
    <source>
        <dbReference type="PROSITE-ProRule" id="PRU00502"/>
    </source>
</evidence>
<dbReference type="PROSITE" id="PS50089">
    <property type="entry name" value="ZF_RING_2"/>
    <property type="match status" value="1"/>
</dbReference>
<keyword evidence="2 4" id="KW-0863">Zinc-finger</keyword>
<feature type="coiled-coil region" evidence="5">
    <location>
        <begin position="418"/>
        <end position="480"/>
    </location>
</feature>
<dbReference type="GO" id="GO:0007265">
    <property type="term" value="P:Ras protein signal transduction"/>
    <property type="evidence" value="ECO:0007669"/>
    <property type="project" value="TreeGrafter"/>
</dbReference>
<dbReference type="Proteomes" id="UP000708208">
    <property type="component" value="Unassembled WGS sequence"/>
</dbReference>
<keyword evidence="5" id="KW-0175">Coiled coil</keyword>
<feature type="compositionally biased region" description="Polar residues" evidence="6">
    <location>
        <begin position="530"/>
        <end position="541"/>
    </location>
</feature>
<dbReference type="CDD" id="cd16457">
    <property type="entry name" value="RING-H2_BRAP2"/>
    <property type="match status" value="1"/>
</dbReference>
<dbReference type="PANTHER" id="PTHR24007">
    <property type="entry name" value="BRCA1-ASSOCIATED PROTEIN"/>
    <property type="match status" value="1"/>
</dbReference>
<gene>
    <name evidence="9" type="ORF">AFUS01_LOCUS11885</name>
</gene>
<dbReference type="InterPro" id="IPR034932">
    <property type="entry name" value="BRAP2_RRM"/>
</dbReference>
<protein>
    <recommendedName>
        <fullName evidence="11">BRCA1-associated protein</fullName>
    </recommendedName>
</protein>
<feature type="region of interest" description="Disordered" evidence="6">
    <location>
        <begin position="523"/>
        <end position="549"/>
    </location>
</feature>
<sequence length="549" mass="62412">MSDITLCVLVVEIADESTPLSSLKYTAPKYAMQDGDGLVMDRGDKSKVKGQRTIKPLTVESFEVEECCEGAGRMFGDNESRKVNFISGNPFVEVTKGILHLYKENERTPWDKSDNNRSEMLCMLAVPTTMSCRDLLQFLAPFQLEMERIKIIRDASPNQYMVLIKFHDQRGADAFYLAFNGISYNSIEEDVCHLAYVSRVEVFKESEGAGLPLVGHTELPTCPVCLERMDESVEGVLTILCNHTFHSHCLAKWVDSSCPVCRYVQTPEMVANNQCSECGSTESLWICLICGNVGCGRYVQGHAYKHFCETSHCYAIQPANNRVWDYVGDNFVHRLLQNKTDGKLVEVSSGAGHASQNDDCEKSDEKFDSLQLEFTYMLTTQLESQRSYFEEKLSLSKKEVMKEVQEVKETLLESLKSNRDLDSKLSNASKEKATLERKLTVMNQKYAKALADLKEEKQVNKCLAEDKQKWEEMVAKLKKQHEEYVQCTSGEISDLKEQLRDIMFFLEAQKLIEESPLQQEITDGQVVVEHTQNQNQPTTSKGTRKKKNR</sequence>
<feature type="domain" description="RING-type" evidence="7">
    <location>
        <begin position="222"/>
        <end position="262"/>
    </location>
</feature>
<evidence type="ECO:0000313" key="9">
    <source>
        <dbReference type="EMBL" id="CAG7722768.1"/>
    </source>
</evidence>
<dbReference type="GO" id="GO:0008270">
    <property type="term" value="F:zinc ion binding"/>
    <property type="evidence" value="ECO:0007669"/>
    <property type="project" value="UniProtKB-KW"/>
</dbReference>
<evidence type="ECO:0000259" key="7">
    <source>
        <dbReference type="PROSITE" id="PS50089"/>
    </source>
</evidence>
<dbReference type="Pfam" id="PF02148">
    <property type="entry name" value="zf-UBP"/>
    <property type="match status" value="1"/>
</dbReference>
<accession>A0A8J2JS73</accession>
<dbReference type="GO" id="GO:0005737">
    <property type="term" value="C:cytoplasm"/>
    <property type="evidence" value="ECO:0007669"/>
    <property type="project" value="TreeGrafter"/>
</dbReference>
<evidence type="ECO:0000259" key="8">
    <source>
        <dbReference type="PROSITE" id="PS50271"/>
    </source>
</evidence>
<feature type="domain" description="UBP-type" evidence="8">
    <location>
        <begin position="259"/>
        <end position="351"/>
    </location>
</feature>
<keyword evidence="3" id="KW-0862">Zinc</keyword>
<organism evidence="9 10">
    <name type="scientific">Allacma fusca</name>
    <dbReference type="NCBI Taxonomy" id="39272"/>
    <lineage>
        <taxon>Eukaryota</taxon>
        <taxon>Metazoa</taxon>
        <taxon>Ecdysozoa</taxon>
        <taxon>Arthropoda</taxon>
        <taxon>Hexapoda</taxon>
        <taxon>Collembola</taxon>
        <taxon>Symphypleona</taxon>
        <taxon>Sminthuridae</taxon>
        <taxon>Allacma</taxon>
    </lineage>
</organism>
<dbReference type="InterPro" id="IPR001607">
    <property type="entry name" value="Znf_UBP"/>
</dbReference>
<evidence type="ECO:0008006" key="11">
    <source>
        <dbReference type="Google" id="ProtNLM"/>
    </source>
</evidence>
<dbReference type="OrthoDB" id="273556at2759"/>
<dbReference type="SMART" id="SM00290">
    <property type="entry name" value="ZnF_UBP"/>
    <property type="match status" value="1"/>
</dbReference>
<evidence type="ECO:0000256" key="3">
    <source>
        <dbReference type="ARBA" id="ARBA00022833"/>
    </source>
</evidence>
<dbReference type="InterPro" id="IPR047243">
    <property type="entry name" value="RING-H2_BRAP2"/>
</dbReference>
<dbReference type="Pfam" id="PF07576">
    <property type="entry name" value="BRAP2"/>
    <property type="match status" value="1"/>
</dbReference>
<name>A0A8J2JS73_9HEXA</name>
<proteinExistence type="predicted"/>
<dbReference type="InterPro" id="IPR011422">
    <property type="entry name" value="BRAP2/ETP1_RRM"/>
</dbReference>
<evidence type="ECO:0000256" key="6">
    <source>
        <dbReference type="SAM" id="MobiDB-lite"/>
    </source>
</evidence>
<dbReference type="GO" id="GO:0061630">
    <property type="term" value="F:ubiquitin protein ligase activity"/>
    <property type="evidence" value="ECO:0007669"/>
    <property type="project" value="TreeGrafter"/>
</dbReference>
<evidence type="ECO:0000256" key="1">
    <source>
        <dbReference type="ARBA" id="ARBA00022723"/>
    </source>
</evidence>
<dbReference type="SMART" id="SM00184">
    <property type="entry name" value="RING"/>
    <property type="match status" value="1"/>
</dbReference>
<dbReference type="CDD" id="cd12718">
    <property type="entry name" value="RRM_BRAP2"/>
    <property type="match status" value="1"/>
</dbReference>
<evidence type="ECO:0000256" key="5">
    <source>
        <dbReference type="SAM" id="Coils"/>
    </source>
</evidence>
<keyword evidence="10" id="KW-1185">Reference proteome</keyword>
<evidence type="ECO:0000313" key="10">
    <source>
        <dbReference type="Proteomes" id="UP000708208"/>
    </source>
</evidence>
<dbReference type="PANTHER" id="PTHR24007:SF7">
    <property type="entry name" value="BRCA1-ASSOCIATED PROTEIN"/>
    <property type="match status" value="1"/>
</dbReference>
<keyword evidence="1" id="KW-0479">Metal-binding</keyword>
<dbReference type="AlphaFoldDB" id="A0A8J2JS73"/>
<dbReference type="PROSITE" id="PS50271">
    <property type="entry name" value="ZF_UBP"/>
    <property type="match status" value="1"/>
</dbReference>
<dbReference type="GO" id="GO:0016567">
    <property type="term" value="P:protein ubiquitination"/>
    <property type="evidence" value="ECO:0007669"/>
    <property type="project" value="TreeGrafter"/>
</dbReference>
<dbReference type="InterPro" id="IPR001841">
    <property type="entry name" value="Znf_RING"/>
</dbReference>
<comment type="caution">
    <text evidence="9">The sequence shown here is derived from an EMBL/GenBank/DDBJ whole genome shotgun (WGS) entry which is preliminary data.</text>
</comment>
<reference evidence="9" key="1">
    <citation type="submission" date="2021-06" db="EMBL/GenBank/DDBJ databases">
        <authorList>
            <person name="Hodson N. C."/>
            <person name="Mongue J. A."/>
            <person name="Jaron S. K."/>
        </authorList>
    </citation>
    <scope>NUCLEOTIDE SEQUENCE</scope>
</reference>
<dbReference type="Pfam" id="PF13639">
    <property type="entry name" value="zf-RING_2"/>
    <property type="match status" value="1"/>
</dbReference>
<dbReference type="EMBL" id="CAJVCH010092373">
    <property type="protein sequence ID" value="CAG7722768.1"/>
    <property type="molecule type" value="Genomic_DNA"/>
</dbReference>
<evidence type="ECO:0000256" key="2">
    <source>
        <dbReference type="ARBA" id="ARBA00022771"/>
    </source>
</evidence>